<protein>
    <submittedName>
        <fullName evidence="2">Uncharacterized protein</fullName>
    </submittedName>
</protein>
<gene>
    <name evidence="2" type="ORF">CRG98_034997</name>
</gene>
<sequence>MAGRIWAVTFGIKIILLANLKDGGGKLNENFESLKGVYDWRRISPGRIPWEHLHKQLPTYDIGSGFIESLRMEEARMLRANRLLRKKNERMLLGLNRLFC</sequence>
<proteinExistence type="predicted"/>
<accession>A0A2I0IKW8</accession>
<comment type="caution">
    <text evidence="2">The sequence shown here is derived from an EMBL/GenBank/DDBJ whole genome shotgun (WGS) entry which is preliminary data.</text>
</comment>
<organism evidence="2 3">
    <name type="scientific">Punica granatum</name>
    <name type="common">Pomegranate</name>
    <dbReference type="NCBI Taxonomy" id="22663"/>
    <lineage>
        <taxon>Eukaryota</taxon>
        <taxon>Viridiplantae</taxon>
        <taxon>Streptophyta</taxon>
        <taxon>Embryophyta</taxon>
        <taxon>Tracheophyta</taxon>
        <taxon>Spermatophyta</taxon>
        <taxon>Magnoliopsida</taxon>
        <taxon>eudicotyledons</taxon>
        <taxon>Gunneridae</taxon>
        <taxon>Pentapetalae</taxon>
        <taxon>rosids</taxon>
        <taxon>malvids</taxon>
        <taxon>Myrtales</taxon>
        <taxon>Lythraceae</taxon>
        <taxon>Punica</taxon>
    </lineage>
</organism>
<reference evidence="2 3" key="1">
    <citation type="submission" date="2017-11" db="EMBL/GenBank/DDBJ databases">
        <title>De-novo sequencing of pomegranate (Punica granatum L.) genome.</title>
        <authorList>
            <person name="Akparov Z."/>
            <person name="Amiraslanov A."/>
            <person name="Hajiyeva S."/>
            <person name="Abbasov M."/>
            <person name="Kaur K."/>
            <person name="Hamwieh A."/>
            <person name="Solovyev V."/>
            <person name="Salamov A."/>
            <person name="Braich B."/>
            <person name="Kosarev P."/>
            <person name="Mahmoud A."/>
            <person name="Hajiyev E."/>
            <person name="Babayeva S."/>
            <person name="Izzatullayeva V."/>
            <person name="Mammadov A."/>
            <person name="Mammadov A."/>
            <person name="Sharifova S."/>
            <person name="Ojaghi J."/>
            <person name="Eynullazada K."/>
            <person name="Bayramov B."/>
            <person name="Abdulazimova A."/>
            <person name="Shahmuradov I."/>
        </authorList>
    </citation>
    <scope>NUCLEOTIDE SEQUENCE [LARGE SCALE GENOMIC DNA]</scope>
    <source>
        <strain evidence="3">cv. AG2017</strain>
        <tissue evidence="2">Leaf</tissue>
    </source>
</reference>
<keyword evidence="3" id="KW-1185">Reference proteome</keyword>
<keyword evidence="1" id="KW-0732">Signal</keyword>
<dbReference type="AlphaFoldDB" id="A0A2I0IKW8"/>
<feature type="signal peptide" evidence="1">
    <location>
        <begin position="1"/>
        <end position="25"/>
    </location>
</feature>
<evidence type="ECO:0000313" key="3">
    <source>
        <dbReference type="Proteomes" id="UP000233551"/>
    </source>
</evidence>
<evidence type="ECO:0000256" key="1">
    <source>
        <dbReference type="SAM" id="SignalP"/>
    </source>
</evidence>
<feature type="chain" id="PRO_5014158341" evidence="1">
    <location>
        <begin position="26"/>
        <end position="100"/>
    </location>
</feature>
<evidence type="ECO:0000313" key="2">
    <source>
        <dbReference type="EMBL" id="PKI44642.1"/>
    </source>
</evidence>
<dbReference type="EMBL" id="PGOL01002859">
    <property type="protein sequence ID" value="PKI44642.1"/>
    <property type="molecule type" value="Genomic_DNA"/>
</dbReference>
<dbReference type="Proteomes" id="UP000233551">
    <property type="component" value="Unassembled WGS sequence"/>
</dbReference>
<name>A0A2I0IKW8_PUNGR</name>